<dbReference type="OMA" id="METGRSW"/>
<evidence type="ECO:0000256" key="3">
    <source>
        <dbReference type="ARBA" id="ARBA00022448"/>
    </source>
</evidence>
<evidence type="ECO:0000256" key="4">
    <source>
        <dbReference type="ARBA" id="ARBA00022568"/>
    </source>
</evidence>
<keyword evidence="11" id="KW-1185">Reference proteome</keyword>
<evidence type="ECO:0000256" key="9">
    <source>
        <dbReference type="ARBA" id="ARBA00023136"/>
    </source>
</evidence>
<comment type="subcellular location">
    <subcellularLocation>
        <location evidence="1">Membrane</location>
        <topology evidence="1">Multi-pass membrane protein</topology>
    </subcellularLocation>
</comment>
<sequence length="357" mass="40287">MALRKTLAEKLFNISKISSQAVTNCRISSPTVQKRIARKTGKAATGMTVDPVDAKGNGHGMFRRFLHKGSMASPAMRKLPMGENLMERLREIDVSRDRIRLDGLSSHLEAKSAVSELPALSVREAKKLLKVAQLEVVKTKLRETGKIWISYSDFLRICGESCSDHEQGLQFAKLLDESGTVVVLGNIVVLRSEQVAKALGGLIPLSRSNPNDPRRKELAALEKEKAIIDSKADSLVRRELWLGLAFMVVQTAGFMRLTFWELTWDVMEPICFYVTSMYFMAGYAFFLRTSKEPSFEGFYKSRFSTKQRQLIKAYNFDIQRYNELKAMFPSTVEEELQVSSAASFDYSEKMQIGALDH</sequence>
<keyword evidence="3" id="KW-0813">Transport</keyword>
<dbReference type="GO" id="GO:0051560">
    <property type="term" value="P:mitochondrial calcium ion homeostasis"/>
    <property type="evidence" value="ECO:0007669"/>
    <property type="project" value="InterPro"/>
</dbReference>
<keyword evidence="8" id="KW-0406">Ion transport</keyword>
<evidence type="ECO:0000313" key="11">
    <source>
        <dbReference type="Proteomes" id="UP000032142"/>
    </source>
</evidence>
<evidence type="ECO:0000313" key="10">
    <source>
        <dbReference type="EMBL" id="KHG23581.1"/>
    </source>
</evidence>
<proteinExistence type="inferred from homology"/>
<dbReference type="EMBL" id="KN425580">
    <property type="protein sequence ID" value="KHG23581.1"/>
    <property type="molecule type" value="Genomic_DNA"/>
</dbReference>
<protein>
    <submittedName>
        <fullName evidence="10">Calcium uniporter, mitochondrial</fullName>
    </submittedName>
</protein>
<keyword evidence="6" id="KW-0106">Calcium</keyword>
<name>A0A0B0PJN2_GOSAR</name>
<comment type="similarity">
    <text evidence="2">Belongs to the MCU (TC 1.A.77) family.</text>
</comment>
<keyword evidence="5" id="KW-0812">Transmembrane</keyword>
<dbReference type="KEGG" id="gab:108465027"/>
<keyword evidence="4" id="KW-0109">Calcium transport</keyword>
<dbReference type="GO" id="GO:1990246">
    <property type="term" value="C:uniplex complex"/>
    <property type="evidence" value="ECO:0007669"/>
    <property type="project" value="TreeGrafter"/>
</dbReference>
<evidence type="ECO:0000256" key="7">
    <source>
        <dbReference type="ARBA" id="ARBA00022989"/>
    </source>
</evidence>
<dbReference type="PANTHER" id="PTHR13462:SF31">
    <property type="entry name" value="CALCIUM UNIPORTER PROTEIN 1, MITOCHONDRIAL"/>
    <property type="match status" value="1"/>
</dbReference>
<evidence type="ECO:0000256" key="1">
    <source>
        <dbReference type="ARBA" id="ARBA00004141"/>
    </source>
</evidence>
<accession>A0A0B0PJN2</accession>
<dbReference type="OrthoDB" id="278338at2759"/>
<keyword evidence="7" id="KW-1133">Transmembrane helix</keyword>
<evidence type="ECO:0000256" key="5">
    <source>
        <dbReference type="ARBA" id="ARBA00022692"/>
    </source>
</evidence>
<dbReference type="GO" id="GO:0005262">
    <property type="term" value="F:calcium channel activity"/>
    <property type="evidence" value="ECO:0007669"/>
    <property type="project" value="TreeGrafter"/>
</dbReference>
<dbReference type="Pfam" id="PF04678">
    <property type="entry name" value="MCU"/>
    <property type="match status" value="1"/>
</dbReference>
<dbReference type="GO" id="GO:0036444">
    <property type="term" value="P:calcium import into the mitochondrion"/>
    <property type="evidence" value="ECO:0007669"/>
    <property type="project" value="TreeGrafter"/>
</dbReference>
<dbReference type="GO" id="GO:0015292">
    <property type="term" value="F:uniporter activity"/>
    <property type="evidence" value="ECO:0007669"/>
    <property type="project" value="TreeGrafter"/>
</dbReference>
<dbReference type="AlphaFoldDB" id="A0A0B0PJN2"/>
<evidence type="ECO:0000256" key="2">
    <source>
        <dbReference type="ARBA" id="ARBA00005653"/>
    </source>
</evidence>
<gene>
    <name evidence="10" type="ORF">F383_08504</name>
</gene>
<dbReference type="PANTHER" id="PTHR13462">
    <property type="entry name" value="CALCIUM UNIPORTER PROTEIN, MITOCHONDRIAL"/>
    <property type="match status" value="1"/>
</dbReference>
<reference evidence="11" key="1">
    <citation type="submission" date="2014-09" db="EMBL/GenBank/DDBJ databases">
        <authorList>
            <person name="Mudge J."/>
            <person name="Ramaraj T."/>
            <person name="Lindquist I.E."/>
            <person name="Bharti A.K."/>
            <person name="Sundararajan A."/>
            <person name="Cameron C.T."/>
            <person name="Woodward J.E."/>
            <person name="May G.D."/>
            <person name="Brubaker C."/>
            <person name="Broadhvest J."/>
            <person name="Wilkins T.A."/>
        </authorList>
    </citation>
    <scope>NUCLEOTIDE SEQUENCE</scope>
    <source>
        <strain evidence="11">cv. AKA8401</strain>
    </source>
</reference>
<keyword evidence="9" id="KW-0472">Membrane</keyword>
<dbReference type="InterPro" id="IPR006769">
    <property type="entry name" value="MCU_C"/>
</dbReference>
<evidence type="ECO:0000256" key="6">
    <source>
        <dbReference type="ARBA" id="ARBA00022837"/>
    </source>
</evidence>
<dbReference type="Proteomes" id="UP000032142">
    <property type="component" value="Unassembled WGS sequence"/>
</dbReference>
<dbReference type="InterPro" id="IPR039055">
    <property type="entry name" value="MCU_fam"/>
</dbReference>
<organism evidence="10 11">
    <name type="scientific">Gossypium arboreum</name>
    <name type="common">Tree cotton</name>
    <name type="synonym">Gossypium nanking</name>
    <dbReference type="NCBI Taxonomy" id="29729"/>
    <lineage>
        <taxon>Eukaryota</taxon>
        <taxon>Viridiplantae</taxon>
        <taxon>Streptophyta</taxon>
        <taxon>Embryophyta</taxon>
        <taxon>Tracheophyta</taxon>
        <taxon>Spermatophyta</taxon>
        <taxon>Magnoliopsida</taxon>
        <taxon>eudicotyledons</taxon>
        <taxon>Gunneridae</taxon>
        <taxon>Pentapetalae</taxon>
        <taxon>rosids</taxon>
        <taxon>malvids</taxon>
        <taxon>Malvales</taxon>
        <taxon>Malvaceae</taxon>
        <taxon>Malvoideae</taxon>
        <taxon>Gossypium</taxon>
    </lineage>
</organism>
<evidence type="ECO:0000256" key="8">
    <source>
        <dbReference type="ARBA" id="ARBA00023065"/>
    </source>
</evidence>